<dbReference type="InterPro" id="IPR020556">
    <property type="entry name" value="Amidase_CS"/>
</dbReference>
<reference evidence="3 4" key="1">
    <citation type="submission" date="2016-11" db="EMBL/GenBank/DDBJ databases">
        <authorList>
            <person name="Jaros S."/>
            <person name="Januszkiewicz K."/>
            <person name="Wedrychowicz H."/>
        </authorList>
    </citation>
    <scope>NUCLEOTIDE SEQUENCE [LARGE SCALE GENOMIC DNA]</scope>
    <source>
        <strain evidence="3 4">DSM 43832</strain>
    </source>
</reference>
<dbReference type="PANTHER" id="PTHR11895:SF7">
    <property type="entry name" value="GLUTAMYL-TRNA(GLN) AMIDOTRANSFERASE SUBUNIT A, MITOCHONDRIAL"/>
    <property type="match status" value="1"/>
</dbReference>
<accession>A0A1M6UHH3</accession>
<dbReference type="InterPro" id="IPR000120">
    <property type="entry name" value="Amidase"/>
</dbReference>
<dbReference type="InterPro" id="IPR023631">
    <property type="entry name" value="Amidase_dom"/>
</dbReference>
<dbReference type="Pfam" id="PF01425">
    <property type="entry name" value="Amidase"/>
    <property type="match status" value="1"/>
</dbReference>
<dbReference type="EMBL" id="FRAP01000010">
    <property type="protein sequence ID" value="SHK68611.1"/>
    <property type="molecule type" value="Genomic_DNA"/>
</dbReference>
<dbReference type="PROSITE" id="PS00571">
    <property type="entry name" value="AMIDASES"/>
    <property type="match status" value="1"/>
</dbReference>
<gene>
    <name evidence="3" type="ORF">SAMN05443637_11075</name>
</gene>
<dbReference type="Proteomes" id="UP000184363">
    <property type="component" value="Unassembled WGS sequence"/>
</dbReference>
<evidence type="ECO:0000313" key="4">
    <source>
        <dbReference type="Proteomes" id="UP000184363"/>
    </source>
</evidence>
<dbReference type="SUPFAM" id="SSF75304">
    <property type="entry name" value="Amidase signature (AS) enzymes"/>
    <property type="match status" value="1"/>
</dbReference>
<comment type="similarity">
    <text evidence="1">Belongs to the amidase family.</text>
</comment>
<dbReference type="STRING" id="1848.SAMN05443637_11075"/>
<dbReference type="GO" id="GO:0016740">
    <property type="term" value="F:transferase activity"/>
    <property type="evidence" value="ECO:0007669"/>
    <property type="project" value="UniProtKB-KW"/>
</dbReference>
<dbReference type="InterPro" id="IPR036928">
    <property type="entry name" value="AS_sf"/>
</dbReference>
<sequence>MSDEIAWMPATELAAKVKARELSPTEIATAVLDRVDRVNPKLNAIIHLDRDQVLRDAEELTKAVTRGDELGPLHGVPFTIKDLTNVAGVPTTFGLIPMKDNVASEDAVIVKRLRAAGGLYLGKTNTPESGYYGGTENHLFGATHNPWKLGHSAGGSSGGAASAVAAGLGPLAEGSDGAGSVRIPSALCGVVGLKPTTGIVPQTILAGRYYHWAYHGPITRTVADNALMLDVVAGQDDADPLSVPRVEQSYQTALEGDVRGLRVAFSPDLGIGSHVEPEVLEIVRRVLPTLQELGATVTEATPPGWENAMEAMWNGIWVPGFASEHDLFDWKSLRGQVDDQLIELMAEGERLTGVDVGRADVYRGAMYDSWTTWMNDFDVVVSPTVGSAAQPHGRFAPPSLDGKPLRDQLLGWLVTYPYNMLGNPAITVPAGFTADGRPVGVQIAARHFQDALVLRVAANLEQARPWADRKPEL</sequence>
<evidence type="ECO:0000256" key="1">
    <source>
        <dbReference type="ARBA" id="ARBA00009199"/>
    </source>
</evidence>
<keyword evidence="4" id="KW-1185">Reference proteome</keyword>
<dbReference type="AlphaFoldDB" id="A0A1M6UHH3"/>
<keyword evidence="3" id="KW-0808">Transferase</keyword>
<protein>
    <submittedName>
        <fullName evidence="3">Aspartyl-tRNA(Asn)/glutamyl-tRNA(Gln) amidotransferase subunit A</fullName>
    </submittedName>
</protein>
<evidence type="ECO:0000259" key="2">
    <source>
        <dbReference type="Pfam" id="PF01425"/>
    </source>
</evidence>
<dbReference type="OrthoDB" id="182039at2"/>
<evidence type="ECO:0000313" key="3">
    <source>
        <dbReference type="EMBL" id="SHK68611.1"/>
    </source>
</evidence>
<dbReference type="PANTHER" id="PTHR11895">
    <property type="entry name" value="TRANSAMIDASE"/>
    <property type="match status" value="1"/>
</dbReference>
<proteinExistence type="inferred from homology"/>
<name>A0A1M6UHH3_PSETH</name>
<feature type="domain" description="Amidase" evidence="2">
    <location>
        <begin position="26"/>
        <end position="454"/>
    </location>
</feature>
<organism evidence="3 4">
    <name type="scientific">Pseudonocardia thermophila</name>
    <dbReference type="NCBI Taxonomy" id="1848"/>
    <lineage>
        <taxon>Bacteria</taxon>
        <taxon>Bacillati</taxon>
        <taxon>Actinomycetota</taxon>
        <taxon>Actinomycetes</taxon>
        <taxon>Pseudonocardiales</taxon>
        <taxon>Pseudonocardiaceae</taxon>
        <taxon>Pseudonocardia</taxon>
    </lineage>
</organism>
<dbReference type="Gene3D" id="3.90.1300.10">
    <property type="entry name" value="Amidase signature (AS) domain"/>
    <property type="match status" value="1"/>
</dbReference>
<dbReference type="RefSeq" id="WP_073457581.1">
    <property type="nucleotide sequence ID" value="NZ_FRAP01000010.1"/>
</dbReference>